<dbReference type="SMART" id="SM00650">
    <property type="entry name" value="rADc"/>
    <property type="match status" value="1"/>
</dbReference>
<feature type="domain" description="Ribosomal RNA adenine methylase transferase N-terminal" evidence="5">
    <location>
        <begin position="24"/>
        <end position="165"/>
    </location>
</feature>
<dbReference type="Proteomes" id="UP001500507">
    <property type="component" value="Unassembled WGS sequence"/>
</dbReference>
<dbReference type="EMBL" id="BAAAFG010000008">
    <property type="protein sequence ID" value="GAA0871759.1"/>
    <property type="molecule type" value="Genomic_DNA"/>
</dbReference>
<dbReference type="SUPFAM" id="SSF53335">
    <property type="entry name" value="S-adenosyl-L-methionine-dependent methyltransferases"/>
    <property type="match status" value="1"/>
</dbReference>
<reference evidence="6 7" key="1">
    <citation type="journal article" date="2019" name="Int. J. Syst. Evol. Microbiol.">
        <title>The Global Catalogue of Microorganisms (GCM) 10K type strain sequencing project: providing services to taxonomists for standard genome sequencing and annotation.</title>
        <authorList>
            <consortium name="The Broad Institute Genomics Platform"/>
            <consortium name="The Broad Institute Genome Sequencing Center for Infectious Disease"/>
            <person name="Wu L."/>
            <person name="Ma J."/>
        </authorList>
    </citation>
    <scope>NUCLEOTIDE SEQUENCE [LARGE SCALE GENOMIC DNA]</scope>
    <source>
        <strain evidence="6 7">JCM 16082</strain>
    </source>
</reference>
<dbReference type="Pfam" id="PF00398">
    <property type="entry name" value="RrnaAD"/>
    <property type="match status" value="1"/>
</dbReference>
<evidence type="ECO:0000313" key="7">
    <source>
        <dbReference type="Proteomes" id="UP001500507"/>
    </source>
</evidence>
<evidence type="ECO:0000256" key="4">
    <source>
        <dbReference type="ARBA" id="ARBA00022884"/>
    </source>
</evidence>
<accession>A0ABN1MF64</accession>
<keyword evidence="3" id="KW-0949">S-adenosyl-L-methionine</keyword>
<dbReference type="RefSeq" id="WP_343764446.1">
    <property type="nucleotide sequence ID" value="NZ_BAAAFG010000008.1"/>
</dbReference>
<dbReference type="CDD" id="cd02440">
    <property type="entry name" value="AdoMet_MTases"/>
    <property type="match status" value="1"/>
</dbReference>
<evidence type="ECO:0000256" key="3">
    <source>
        <dbReference type="ARBA" id="ARBA00022691"/>
    </source>
</evidence>
<dbReference type="InterPro" id="IPR029063">
    <property type="entry name" value="SAM-dependent_MTases_sf"/>
</dbReference>
<evidence type="ECO:0000256" key="1">
    <source>
        <dbReference type="ARBA" id="ARBA00022603"/>
    </source>
</evidence>
<dbReference type="Gene3D" id="3.40.50.150">
    <property type="entry name" value="Vaccinia Virus protein VP39"/>
    <property type="match status" value="1"/>
</dbReference>
<name>A0ABN1MF64_9FLAO</name>
<keyword evidence="7" id="KW-1185">Reference proteome</keyword>
<protein>
    <recommendedName>
        <fullName evidence="5">Ribosomal RNA adenine methylase transferase N-terminal domain-containing protein</fullName>
    </recommendedName>
</protein>
<evidence type="ECO:0000313" key="6">
    <source>
        <dbReference type="EMBL" id="GAA0871759.1"/>
    </source>
</evidence>
<keyword evidence="1" id="KW-0489">Methyltransferase</keyword>
<comment type="caution">
    <text evidence="6">The sequence shown here is derived from an EMBL/GenBank/DDBJ whole genome shotgun (WGS) entry which is preliminary data.</text>
</comment>
<evidence type="ECO:0000256" key="2">
    <source>
        <dbReference type="ARBA" id="ARBA00022679"/>
    </source>
</evidence>
<dbReference type="InterPro" id="IPR020598">
    <property type="entry name" value="rRNA_Ade_methylase_Trfase_N"/>
</dbReference>
<keyword evidence="4" id="KW-0694">RNA-binding</keyword>
<proteinExistence type="predicted"/>
<evidence type="ECO:0000259" key="5">
    <source>
        <dbReference type="SMART" id="SM00650"/>
    </source>
</evidence>
<keyword evidence="2" id="KW-0808">Transferase</keyword>
<sequence length="246" mass="28265">MNKFKYSRIGTSSLIHNSPFPVTTIDKIIPYLKVEGKGTVIDIGAGKGHFTEKIVTAKGFQGVVVEIDNYLTQGIDSKQITVVNEDAAKYLLRLDVHTFECSICFGSAHIFGGFYNTISELNRITKENGFIIVSELTWKSQPTTEFLGKLGISTDVYNPDIKNRKICADLDFDIVYTEKVEKRDWDIFEETFLQNILQYCHNNTEDKDIDWLKTRAAFWKDLYDTEVTKYLDCNLYVLRKRTPNKV</sequence>
<organism evidence="6 7">
    <name type="scientific">Gangjinia marincola</name>
    <dbReference type="NCBI Taxonomy" id="578463"/>
    <lineage>
        <taxon>Bacteria</taxon>
        <taxon>Pseudomonadati</taxon>
        <taxon>Bacteroidota</taxon>
        <taxon>Flavobacteriia</taxon>
        <taxon>Flavobacteriales</taxon>
        <taxon>Flavobacteriaceae</taxon>
        <taxon>Gangjinia</taxon>
    </lineage>
</organism>
<dbReference type="InterPro" id="IPR001737">
    <property type="entry name" value="KsgA/Erm"/>
</dbReference>
<gene>
    <name evidence="6" type="ORF">GCM10009117_09050</name>
</gene>